<sequence>MGSPGRRRPIRDAERGRLVPDRADRTLGAARRRAGGAFRDRPRHSTGSEPMSNIAIKVKRLRGFTLVEMLVATLLLALLMAGTYSGISAARRAATSGEDLIDRTNRVRVAQEFLRRQLRSALALNFQVEDTTGEVRMFEGERDYMRFVATMPGHMSRGGAYVQELTIEPGKGGERLVFRHQMLNGFDPDNPESERDPVVLIEGIERGSFEFIGLDETGKLEDWSETWKNTAVLPLAVRIKFRMTDESRYIWPVIEVPLLVNASAVSGWDSFYGRPVQ</sequence>
<feature type="compositionally biased region" description="Basic and acidic residues" evidence="1">
    <location>
        <begin position="10"/>
        <end position="25"/>
    </location>
</feature>
<keyword evidence="2" id="KW-0472">Membrane</keyword>
<dbReference type="EMBL" id="CP027860">
    <property type="protein sequence ID" value="AVP99696.1"/>
    <property type="molecule type" value="Genomic_DNA"/>
</dbReference>
<organism evidence="3 4">
    <name type="scientific">Ahniella affigens</name>
    <dbReference type="NCBI Taxonomy" id="2021234"/>
    <lineage>
        <taxon>Bacteria</taxon>
        <taxon>Pseudomonadati</taxon>
        <taxon>Pseudomonadota</taxon>
        <taxon>Gammaproteobacteria</taxon>
        <taxon>Lysobacterales</taxon>
        <taxon>Rhodanobacteraceae</taxon>
        <taxon>Ahniella</taxon>
    </lineage>
</organism>
<dbReference type="AlphaFoldDB" id="A0A2P1PXX4"/>
<evidence type="ECO:0000256" key="1">
    <source>
        <dbReference type="SAM" id="MobiDB-lite"/>
    </source>
</evidence>
<dbReference type="InterPro" id="IPR045584">
    <property type="entry name" value="Pilin-like"/>
</dbReference>
<reference evidence="3 4" key="1">
    <citation type="submission" date="2018-03" db="EMBL/GenBank/DDBJ databases">
        <title>Ahniella affigens gen. nov., sp. nov., a gammaproteobacterium isolated from sandy soil near a stream.</title>
        <authorList>
            <person name="Ko Y."/>
            <person name="Kim J.-H."/>
        </authorList>
    </citation>
    <scope>NUCLEOTIDE SEQUENCE [LARGE SCALE GENOMIC DNA]</scope>
    <source>
        <strain evidence="3 4">D13</strain>
    </source>
</reference>
<keyword evidence="4" id="KW-1185">Reference proteome</keyword>
<gene>
    <name evidence="3" type="ORF">C7S18_22080</name>
</gene>
<keyword evidence="2" id="KW-0812">Transmembrane</keyword>
<dbReference type="KEGG" id="xba:C7S18_22080"/>
<reference evidence="3 4" key="2">
    <citation type="submission" date="2018-03" db="EMBL/GenBank/DDBJ databases">
        <authorList>
            <person name="Keele B.F."/>
        </authorList>
    </citation>
    <scope>NUCLEOTIDE SEQUENCE [LARGE SCALE GENOMIC DNA]</scope>
    <source>
        <strain evidence="3 4">D13</strain>
    </source>
</reference>
<dbReference type="NCBIfam" id="TIGR02532">
    <property type="entry name" value="IV_pilin_GFxxxE"/>
    <property type="match status" value="1"/>
</dbReference>
<name>A0A2P1PXX4_9GAMM</name>
<feature type="region of interest" description="Disordered" evidence="1">
    <location>
        <begin position="1"/>
        <end position="49"/>
    </location>
</feature>
<accession>A0A2P1PXX4</accession>
<dbReference type="SUPFAM" id="SSF54523">
    <property type="entry name" value="Pili subunits"/>
    <property type="match status" value="1"/>
</dbReference>
<dbReference type="InterPro" id="IPR012902">
    <property type="entry name" value="N_methyl_site"/>
</dbReference>
<dbReference type="Proteomes" id="UP000241074">
    <property type="component" value="Chromosome"/>
</dbReference>
<evidence type="ECO:0000313" key="4">
    <source>
        <dbReference type="Proteomes" id="UP000241074"/>
    </source>
</evidence>
<protein>
    <submittedName>
        <fullName evidence="3">General secretion pathway protein GspJ</fullName>
    </submittedName>
</protein>
<dbReference type="Pfam" id="PF07963">
    <property type="entry name" value="N_methyl"/>
    <property type="match status" value="1"/>
</dbReference>
<feature type="transmembrane region" description="Helical" evidence="2">
    <location>
        <begin position="66"/>
        <end position="87"/>
    </location>
</feature>
<evidence type="ECO:0000256" key="2">
    <source>
        <dbReference type="SAM" id="Phobius"/>
    </source>
</evidence>
<keyword evidence="2" id="KW-1133">Transmembrane helix</keyword>
<dbReference type="OrthoDB" id="5801210at2"/>
<proteinExistence type="predicted"/>
<evidence type="ECO:0000313" key="3">
    <source>
        <dbReference type="EMBL" id="AVP99696.1"/>
    </source>
</evidence>